<dbReference type="PANTHER" id="PTHR45947">
    <property type="entry name" value="SULFOQUINOVOSYL TRANSFERASE SQD2"/>
    <property type="match status" value="1"/>
</dbReference>
<dbReference type="Proteomes" id="UP001183794">
    <property type="component" value="Unassembled WGS sequence"/>
</dbReference>
<name>A0ABU2B398_9MICC</name>
<evidence type="ECO:0000313" key="5">
    <source>
        <dbReference type="EMBL" id="MDR7347891.1"/>
    </source>
</evidence>
<evidence type="ECO:0000256" key="1">
    <source>
        <dbReference type="ARBA" id="ARBA00022676"/>
    </source>
</evidence>
<dbReference type="Pfam" id="PF00534">
    <property type="entry name" value="Glycos_transf_1"/>
    <property type="match status" value="1"/>
</dbReference>
<dbReference type="RefSeq" id="WP_310174580.1">
    <property type="nucleotide sequence ID" value="NZ_BAABHE010000002.1"/>
</dbReference>
<comment type="caution">
    <text evidence="5">The sequence shown here is derived from an EMBL/GenBank/DDBJ whole genome shotgun (WGS) entry which is preliminary data.</text>
</comment>
<keyword evidence="1" id="KW-0328">Glycosyltransferase</keyword>
<evidence type="ECO:0000313" key="6">
    <source>
        <dbReference type="Proteomes" id="UP001183794"/>
    </source>
</evidence>
<dbReference type="InterPro" id="IPR001296">
    <property type="entry name" value="Glyco_trans_1"/>
</dbReference>
<feature type="domain" description="Glycosyltransferase subfamily 4-like N-terminal" evidence="4">
    <location>
        <begin position="24"/>
        <end position="193"/>
    </location>
</feature>
<evidence type="ECO:0000259" key="4">
    <source>
        <dbReference type="Pfam" id="PF13439"/>
    </source>
</evidence>
<dbReference type="InterPro" id="IPR028098">
    <property type="entry name" value="Glyco_trans_4-like_N"/>
</dbReference>
<dbReference type="SUPFAM" id="SSF53756">
    <property type="entry name" value="UDP-Glycosyltransferase/glycogen phosphorylase"/>
    <property type="match status" value="1"/>
</dbReference>
<reference evidence="5 6" key="1">
    <citation type="submission" date="2023-07" db="EMBL/GenBank/DDBJ databases">
        <title>Sequencing the genomes of 1000 actinobacteria strains.</title>
        <authorList>
            <person name="Klenk H.-P."/>
        </authorList>
    </citation>
    <scope>NUCLEOTIDE SEQUENCE [LARGE SCALE GENOMIC DNA]</scope>
    <source>
        <strain evidence="5 6">DSM 22966</strain>
    </source>
</reference>
<protein>
    <submittedName>
        <fullName evidence="5">Glycosyltransferase involved in cell wall biosynthesis</fullName>
    </submittedName>
</protein>
<organism evidence="5 6">
    <name type="scientific">Enteractinococcus fodinae</name>
    <dbReference type="NCBI Taxonomy" id="684663"/>
    <lineage>
        <taxon>Bacteria</taxon>
        <taxon>Bacillati</taxon>
        <taxon>Actinomycetota</taxon>
        <taxon>Actinomycetes</taxon>
        <taxon>Micrococcales</taxon>
        <taxon>Micrococcaceae</taxon>
    </lineage>
</organism>
<feature type="domain" description="Glycosyl transferase family 1" evidence="3">
    <location>
        <begin position="205"/>
        <end position="355"/>
    </location>
</feature>
<gene>
    <name evidence="5" type="ORF">J2S62_002148</name>
</gene>
<dbReference type="Pfam" id="PF13439">
    <property type="entry name" value="Glyco_transf_4"/>
    <property type="match status" value="1"/>
</dbReference>
<keyword evidence="6" id="KW-1185">Reference proteome</keyword>
<dbReference type="PANTHER" id="PTHR45947:SF13">
    <property type="entry name" value="TRANSFERASE"/>
    <property type="match status" value="1"/>
</dbReference>
<sequence>MTKNVLLISDHGDPLAELGGEQEGGQNNYVLHLSLALEKIGYTVDVVTHWSNPSLPQRESFSDNCHVIRISAGRRKYLSKNAMYDVLPAFYNEMTSVLSMDSYELVHTHYWLSGLLGERLQRDYGVPFVHTSHSLAKAKQFGTGKLDTRRFEAERQILRSAQAVIATTQYEKDLIQSFEPDCAPILVAPCGVNEIFAPIQNAQDPNQPVTFLYAGRLVEEKGIFTLLSAFRDFTERRQSRTNAQLIIAGGEKSSIDLKKHLPRDRKLKKYVNGLENSVKFIGPQSPEALAKLFNQASATIVPSYYESFGMVAAESLACGTPVIASRTGGLQHVVEHGTTGLLVEPRSSRQLASMMGLIAGSKRFTETLGHNAARAAEERFRWDAIVEDIDELYMEVSRVATNQAVYH</sequence>
<evidence type="ECO:0000259" key="3">
    <source>
        <dbReference type="Pfam" id="PF00534"/>
    </source>
</evidence>
<dbReference type="Gene3D" id="3.40.50.2000">
    <property type="entry name" value="Glycogen Phosphorylase B"/>
    <property type="match status" value="2"/>
</dbReference>
<dbReference type="InterPro" id="IPR050194">
    <property type="entry name" value="Glycosyltransferase_grp1"/>
</dbReference>
<keyword evidence="2" id="KW-0808">Transferase</keyword>
<proteinExistence type="predicted"/>
<evidence type="ECO:0000256" key="2">
    <source>
        <dbReference type="ARBA" id="ARBA00022679"/>
    </source>
</evidence>
<accession>A0ABU2B398</accession>
<dbReference type="EMBL" id="JAVDYJ010000001">
    <property type="protein sequence ID" value="MDR7347891.1"/>
    <property type="molecule type" value="Genomic_DNA"/>
</dbReference>